<dbReference type="InterPro" id="IPR001965">
    <property type="entry name" value="Znf_PHD"/>
</dbReference>
<dbReference type="InterPro" id="IPR023213">
    <property type="entry name" value="CAT-like_dom_sf"/>
</dbReference>
<accession>A0A5M3N1R8</accession>
<evidence type="ECO:0000313" key="7">
    <source>
        <dbReference type="EMBL" id="EIW85342.1"/>
    </source>
</evidence>
<feature type="domain" description="PHD-type" evidence="6">
    <location>
        <begin position="223"/>
        <end position="273"/>
    </location>
</feature>
<feature type="compositionally biased region" description="Low complexity" evidence="5">
    <location>
        <begin position="104"/>
        <end position="119"/>
    </location>
</feature>
<keyword evidence="8" id="KW-1185">Reference proteome</keyword>
<protein>
    <recommendedName>
        <fullName evidence="6">PHD-type domain-containing protein</fullName>
    </recommendedName>
</protein>
<comment type="caution">
    <text evidence="7">The sequence shown here is derived from an EMBL/GenBank/DDBJ whole genome shotgun (WGS) entry which is preliminary data.</text>
</comment>
<feature type="compositionally biased region" description="Polar residues" evidence="5">
    <location>
        <begin position="725"/>
        <end position="734"/>
    </location>
</feature>
<organism evidence="7 8">
    <name type="scientific">Coniophora puteana (strain RWD-64-598)</name>
    <name type="common">Brown rot fungus</name>
    <dbReference type="NCBI Taxonomy" id="741705"/>
    <lineage>
        <taxon>Eukaryota</taxon>
        <taxon>Fungi</taxon>
        <taxon>Dikarya</taxon>
        <taxon>Basidiomycota</taxon>
        <taxon>Agaricomycotina</taxon>
        <taxon>Agaricomycetes</taxon>
        <taxon>Agaricomycetidae</taxon>
        <taxon>Boletales</taxon>
        <taxon>Coniophorineae</taxon>
        <taxon>Coniophoraceae</taxon>
        <taxon>Coniophora</taxon>
    </lineage>
</organism>
<dbReference type="Gene3D" id="3.30.559.10">
    <property type="entry name" value="Chloramphenicol acetyltransferase-like domain"/>
    <property type="match status" value="2"/>
</dbReference>
<keyword evidence="3" id="KW-0862">Zinc</keyword>
<evidence type="ECO:0000256" key="2">
    <source>
        <dbReference type="ARBA" id="ARBA00022771"/>
    </source>
</evidence>
<dbReference type="SMART" id="SM00249">
    <property type="entry name" value="PHD"/>
    <property type="match status" value="2"/>
</dbReference>
<name>A0A5M3N1R8_CONPW</name>
<dbReference type="EMBL" id="JH711574">
    <property type="protein sequence ID" value="EIW85342.1"/>
    <property type="molecule type" value="Genomic_DNA"/>
</dbReference>
<evidence type="ECO:0000256" key="1">
    <source>
        <dbReference type="ARBA" id="ARBA00022723"/>
    </source>
</evidence>
<dbReference type="Pfam" id="PF02458">
    <property type="entry name" value="Transferase"/>
    <property type="match status" value="1"/>
</dbReference>
<dbReference type="GO" id="GO:0008270">
    <property type="term" value="F:zinc ion binding"/>
    <property type="evidence" value="ECO:0007669"/>
    <property type="project" value="UniProtKB-KW"/>
</dbReference>
<feature type="compositionally biased region" description="Low complexity" evidence="5">
    <location>
        <begin position="517"/>
        <end position="528"/>
    </location>
</feature>
<feature type="compositionally biased region" description="Polar residues" evidence="5">
    <location>
        <begin position="610"/>
        <end position="620"/>
    </location>
</feature>
<evidence type="ECO:0000256" key="4">
    <source>
        <dbReference type="PROSITE-ProRule" id="PRU00146"/>
    </source>
</evidence>
<dbReference type="OrthoDB" id="5876363at2759"/>
<dbReference type="CDD" id="cd15534">
    <property type="entry name" value="PHD2_PHF12_Rco1"/>
    <property type="match status" value="1"/>
</dbReference>
<feature type="compositionally biased region" description="Polar residues" evidence="5">
    <location>
        <begin position="767"/>
        <end position="776"/>
    </location>
</feature>
<feature type="compositionally biased region" description="Low complexity" evidence="5">
    <location>
        <begin position="752"/>
        <end position="761"/>
    </location>
</feature>
<dbReference type="GeneID" id="19201682"/>
<evidence type="ECO:0000256" key="5">
    <source>
        <dbReference type="SAM" id="MobiDB-lite"/>
    </source>
</evidence>
<feature type="compositionally biased region" description="Polar residues" evidence="5">
    <location>
        <begin position="653"/>
        <end position="662"/>
    </location>
</feature>
<dbReference type="InterPro" id="IPR011011">
    <property type="entry name" value="Znf_FYVE_PHD"/>
</dbReference>
<feature type="region of interest" description="Disordered" evidence="5">
    <location>
        <begin position="715"/>
        <end position="734"/>
    </location>
</feature>
<feature type="compositionally biased region" description="Basic residues" evidence="5">
    <location>
        <begin position="621"/>
        <end position="634"/>
    </location>
</feature>
<feature type="compositionally biased region" description="Polar residues" evidence="5">
    <location>
        <begin position="158"/>
        <end position="175"/>
    </location>
</feature>
<keyword evidence="2 4" id="KW-0863">Zinc-finger</keyword>
<dbReference type="Pfam" id="PF00628">
    <property type="entry name" value="PHD"/>
    <property type="match status" value="2"/>
</dbReference>
<dbReference type="Gene3D" id="3.30.40.10">
    <property type="entry name" value="Zinc/RING finger domain, C3HC4 (zinc finger)"/>
    <property type="match status" value="2"/>
</dbReference>
<proteinExistence type="predicted"/>
<dbReference type="GO" id="GO:0032221">
    <property type="term" value="C:Rpd3S complex"/>
    <property type="evidence" value="ECO:0007669"/>
    <property type="project" value="TreeGrafter"/>
</dbReference>
<feature type="region of interest" description="Disordered" evidence="5">
    <location>
        <begin position="37"/>
        <end position="220"/>
    </location>
</feature>
<dbReference type="PROSITE" id="PS01359">
    <property type="entry name" value="ZF_PHD_1"/>
    <property type="match status" value="1"/>
</dbReference>
<dbReference type="KEGG" id="cput:CONPUDRAFT_141943"/>
<dbReference type="RefSeq" id="XP_007764851.1">
    <property type="nucleotide sequence ID" value="XM_007766661.1"/>
</dbReference>
<feature type="region of interest" description="Disordered" evidence="5">
    <location>
        <begin position="509"/>
        <end position="540"/>
    </location>
</feature>
<feature type="region of interest" description="Disordered" evidence="5">
    <location>
        <begin position="367"/>
        <end position="386"/>
    </location>
</feature>
<feature type="region of interest" description="Disordered" evidence="5">
    <location>
        <begin position="751"/>
        <end position="799"/>
    </location>
</feature>
<feature type="compositionally biased region" description="Polar residues" evidence="5">
    <location>
        <begin position="64"/>
        <end position="74"/>
    </location>
</feature>
<dbReference type="Proteomes" id="UP000053558">
    <property type="component" value="Unassembled WGS sequence"/>
</dbReference>
<dbReference type="SUPFAM" id="SSF57903">
    <property type="entry name" value="FYVE/PHD zinc finger"/>
    <property type="match status" value="2"/>
</dbReference>
<feature type="compositionally biased region" description="Basic and acidic residues" evidence="5">
    <location>
        <begin position="184"/>
        <end position="206"/>
    </location>
</feature>
<evidence type="ECO:0000313" key="8">
    <source>
        <dbReference type="Proteomes" id="UP000053558"/>
    </source>
</evidence>
<dbReference type="GO" id="GO:0006357">
    <property type="term" value="P:regulation of transcription by RNA polymerase II"/>
    <property type="evidence" value="ECO:0007669"/>
    <property type="project" value="TreeGrafter"/>
</dbReference>
<gene>
    <name evidence="7" type="ORF">CONPUDRAFT_141943</name>
</gene>
<dbReference type="InterPro" id="IPR013083">
    <property type="entry name" value="Znf_RING/FYVE/PHD"/>
</dbReference>
<dbReference type="InterPro" id="IPR019786">
    <property type="entry name" value="Zinc_finger_PHD-type_CS"/>
</dbReference>
<sequence>MASIADVPAYMLPGASILQPAHLEGLSDPALSTEILPGPPSLLSVQQASTRRDPKKPGAFLSYLPTSDPGTTYSGLMVAGPSTTSASDVDGPRRKRARLNKGTAASRAQRASARNLNSSLAPPEPAVLDDGVPQLSLAPDSDFDPLSIPFDSDLATASRANSAPASEEPTMSASVVANGRAKTSRRDKGKGKEVEKGAQLKVKEEPTGTTSLSPDPSVGQVNEDHCSACRSLGSLVYCDGCPRAFHLWCLDPPMEAGEYPDGERWFCPGCTNRKHPPSKPPPSFMSPLIHQVQNSLPREYQLPDDIRSFFKDVTTGSKGAYVDSSEVKQLRTNRLGQIEDRDPHRLKDRNGMPALCFHCGSSALPPSNIGTGPPVPKRPKRSTSRAHSSEVWRSIISCDYCSLHWHLDCLDPPLTSLPPLGKKWMCPNHADQVLQPKRRIPKSAVAPLDITQPNQVNNGNIEVVPDHSEPPPDKPTLDEILINGRRYRVPEKVILLDFWNKISQVRHPERRMEPAESVMSSPLTSLSSLDDELPQPSESLTPDELDVAQMLCSLTKPRRKAVPDRQATASTSRVLVDTGIQTEAELSHHHALRSRGTKRKIGSFSSNALEQASIDESTPTARHRQSTRTKKAKVNVKQEPEEQVLAADKSVEHNGNQSTQPARQRRKVKPTEKMKDYAASGLANGLDDDITALATSINVAGPSTSTVVAPVSTKATVASPATPKPTASVSQAGPSATPVLKIRLPRLGAITQSSSNQSNQSIPAPPSTGQSATPATTEGRPRRSTRRQDSLPLSLGAISGLTSDTGDDAYLPKMSKTSFIQITMVHSLALVYPKHPTALRGVDHVDLPGYDLWLHMLDHVHVIEGQLDEAQFREAVSSCLQVYPHAAGRLREEQGRWTIELTNSGVPVDFYDQKHLAHVPDSIIRGTRVVQDDMSSLLSAPSGQAEVNNDVPLVRFKVTSYGKETCIGISWHHTLGDIAKLDSGTANANMILPGDLLVFYRFTRALSQLYQQLLPDDPAPKFDKHHFVKPSAEHIEKYRSLVPQLHAVLPIPEVFARYMAALQSMERLEWRFGRQDLLKLQLAIKAKGGEPAAKASTQDCLNAYMISLVNRCSKTQLHRFTSAANYRHFKVPFADPDVAGNPIQNVVTDNLPSTVVDVTIALRESLERSRDAEYLAEYMSVVSELMYDAATAGLSIFFAPHEGVMTSNSTAAIDWQTAHFGFPDGSRMYTVGWMTMYLRTSKSNPELQSDGSWKPADGAVDVWLGVHEKLKPVMLEMIRNDLNHPDYPYNLPL</sequence>
<feature type="region of interest" description="Disordered" evidence="5">
    <location>
        <begin position="610"/>
        <end position="673"/>
    </location>
</feature>
<dbReference type="PROSITE" id="PS50016">
    <property type="entry name" value="ZF_PHD_2"/>
    <property type="match status" value="1"/>
</dbReference>
<evidence type="ECO:0000259" key="6">
    <source>
        <dbReference type="PROSITE" id="PS50016"/>
    </source>
</evidence>
<evidence type="ECO:0000256" key="3">
    <source>
        <dbReference type="ARBA" id="ARBA00022833"/>
    </source>
</evidence>
<keyword evidence="1" id="KW-0479">Metal-binding</keyword>
<dbReference type="InterPro" id="IPR052819">
    <property type="entry name" value="Chromatin_regulatory_protein"/>
</dbReference>
<dbReference type="PANTHER" id="PTHR47636:SF1">
    <property type="entry name" value="TRANSCRIPTIONAL REGULATORY PROTEIN RCO1"/>
    <property type="match status" value="1"/>
</dbReference>
<dbReference type="PANTHER" id="PTHR47636">
    <property type="entry name" value="TRANSCRIPTIONAL REGULATORY PROTEIN RCO1"/>
    <property type="match status" value="1"/>
</dbReference>
<reference evidence="8" key="1">
    <citation type="journal article" date="2012" name="Science">
        <title>The Paleozoic origin of enzymatic lignin decomposition reconstructed from 31 fungal genomes.</title>
        <authorList>
            <person name="Floudas D."/>
            <person name="Binder M."/>
            <person name="Riley R."/>
            <person name="Barry K."/>
            <person name="Blanchette R.A."/>
            <person name="Henrissat B."/>
            <person name="Martinez A.T."/>
            <person name="Otillar R."/>
            <person name="Spatafora J.W."/>
            <person name="Yadav J.S."/>
            <person name="Aerts A."/>
            <person name="Benoit I."/>
            <person name="Boyd A."/>
            <person name="Carlson A."/>
            <person name="Copeland A."/>
            <person name="Coutinho P.M."/>
            <person name="de Vries R.P."/>
            <person name="Ferreira P."/>
            <person name="Findley K."/>
            <person name="Foster B."/>
            <person name="Gaskell J."/>
            <person name="Glotzer D."/>
            <person name="Gorecki P."/>
            <person name="Heitman J."/>
            <person name="Hesse C."/>
            <person name="Hori C."/>
            <person name="Igarashi K."/>
            <person name="Jurgens J.A."/>
            <person name="Kallen N."/>
            <person name="Kersten P."/>
            <person name="Kohler A."/>
            <person name="Kuees U."/>
            <person name="Kumar T.K.A."/>
            <person name="Kuo A."/>
            <person name="LaButti K."/>
            <person name="Larrondo L.F."/>
            <person name="Lindquist E."/>
            <person name="Ling A."/>
            <person name="Lombard V."/>
            <person name="Lucas S."/>
            <person name="Lundell T."/>
            <person name="Martin R."/>
            <person name="McLaughlin D.J."/>
            <person name="Morgenstern I."/>
            <person name="Morin E."/>
            <person name="Murat C."/>
            <person name="Nagy L.G."/>
            <person name="Nolan M."/>
            <person name="Ohm R.A."/>
            <person name="Patyshakuliyeva A."/>
            <person name="Rokas A."/>
            <person name="Ruiz-Duenas F.J."/>
            <person name="Sabat G."/>
            <person name="Salamov A."/>
            <person name="Samejima M."/>
            <person name="Schmutz J."/>
            <person name="Slot J.C."/>
            <person name="St John F."/>
            <person name="Stenlid J."/>
            <person name="Sun H."/>
            <person name="Sun S."/>
            <person name="Syed K."/>
            <person name="Tsang A."/>
            <person name="Wiebenga A."/>
            <person name="Young D."/>
            <person name="Pisabarro A."/>
            <person name="Eastwood D.C."/>
            <person name="Martin F."/>
            <person name="Cullen D."/>
            <person name="Grigoriev I.V."/>
            <person name="Hibbett D.S."/>
        </authorList>
    </citation>
    <scope>NUCLEOTIDE SEQUENCE [LARGE SCALE GENOMIC DNA]</scope>
    <source>
        <strain evidence="8">RWD-64-598 SS2</strain>
    </source>
</reference>
<dbReference type="InterPro" id="IPR019787">
    <property type="entry name" value="Znf_PHD-finger"/>
</dbReference>